<feature type="coiled-coil region" evidence="4">
    <location>
        <begin position="232"/>
        <end position="259"/>
    </location>
</feature>
<accession>A0A2V2WP53</accession>
<feature type="compositionally biased region" description="Basic and acidic residues" evidence="5">
    <location>
        <begin position="2000"/>
        <end position="2011"/>
    </location>
</feature>
<evidence type="ECO:0000256" key="5">
    <source>
        <dbReference type="SAM" id="MobiDB-lite"/>
    </source>
</evidence>
<feature type="coiled-coil region" evidence="4">
    <location>
        <begin position="998"/>
        <end position="1025"/>
    </location>
</feature>
<protein>
    <submittedName>
        <fullName evidence="6">Uncharacterized protein</fullName>
    </submittedName>
</protein>
<dbReference type="VEuPathDB" id="TriTrypDB:TCSYLVIO_010491"/>
<sequence length="2523" mass="292462">MSNGPPDGGRNSPDDNVDIDWAALAALPFDEWERTPSIPDLNEWVQRASRIKWSVDDEHFSQPQYTTAIVRLLRLITVHFVHKLERLHQEKEELERSASAARDAEEAIRARVELLRRENNDLCVLLEQKGITRDEAGEMLPLYISDSGAEKRRVKEKLEKCARELDRLKQENKELRHIIRRYNEEKRQMASEDRKFRLEYEHLASKHKRLMEKFKKTDEMLQEFRSSEKARGRDEETELHQLRQKLRTLQQENYDLVQSRDRAEELCEKREAEALRDMSELQQLHHDIVEEEKQRSQGLAEELQKLQHDSQCRMEKAVQELQQSVKDLEEENSALRKRLERRFGVGHLSDRDTTENSESVGKNSLSVGASMSSFPPNISPHSKFESDSRTRQRLIADRQRLQQENDRLAAELQQMEIRAESRDAEIIKIQRLLKEYERGDEGLHRLRGELADSNRSIELLQDENAQLHERLNAMEDSLTFSNALQELCIRIGVTQEEIDRLRPKNTPLFSEVETLREEVATLKDEVVWLEKERRHWMDKVRLKPLLDTKLRLKLGLSPEQLRQLDQMVDQMKSGRMIIEEDAEDNYKEKYFQELQLRRKEMERFNAFVRHRIEEVLREALGITDLKSESEAKSALYALRERFDFITTLPPMGSTEEPPLDAAQLRMQLQSAAQLLEQSELTIKEHAASQAVLCEQLAAVTAERDMLIGERDQYRAAVFESLGTTPYAVTKAQRHESNVGKMEGPSSLAAPVSGGANDAPCLPSLPAVQKENLASPRSPFFASLLRTFEEQLRAKDELIASLKGTVEAAKNGAAQHREAKIKATEQLSEACAAQEDLRNQLLAIQQMNEELRGKLDEKNKIVEDLQEAMQRLESDNTRQIFQKIVVLRKREGKLLERLRRARETQEEALRSERAMREYVDTTFKSLKEALDNTSTGFVLPRSSGVICVEKDVLEEVQQRFEGALRGKLFKEDSAYLLQLREIYRNMEQMEELNVLRVREKDGEKKIEEMKIEMNELRAELECLRKVHEESPDTHRNEASEAARWETEAMTLRQKCTLYMKRCEDKEREVSTLEAELGEAREELAFLQEHIHNVSCGSRNDNTTGVTRKLGVVLQEQKEEMSRQQQKQEEEELQIQQQYETKQICHGTTADNKVRQLERDVARLKSINLGLLHHSLDLQGEFKRLEIQLEATKQELSLVRDAGDSRKISDFVSAAIQQHAALRRQSELSLLRAKRTRMQLYASEANLRVAVNEATSYRLSAFRLYRTYVAQMVSVLDYVRGLQRGVKGSISPHRVAMMHKRFVDAIADVERGQARQNEMASKLAESDGMVNLLQQQLDLLKAKDFEEREDALHAKLLTSLSAVREKDMRLVELQEDHQYMQQKLKRAESHIQNLTEELARLELRAGGSVSLNEDILQKLLQLKETVFAKVESPALIMQSSGGGLCDMDDGGADTAIQEYKLALDKQAELKRELNLLRKQWEKEVSESKKARTETESLKEEMNHLRGRLQYAQRQLEEERQKGEERERRIIRSHEAQVEVTRRAAEHNSQCLRDMLQNKEACIKQLQEQLQLERRKYLEYQLEESSRVERLHDHLFKENSAMMERFREAIDGVTENYTYSTTTQGATVSDASPDGVAAQLALLTKETLRLKAELKDARMTNIMLEAQLNEQVTKSQNQLLQQQQGPNYSAQQAPQKEATDEASVVGVIKDQNAIIESLRQREFSLTREMQRYRNERDLLEQQLHEVRHTILEQGGVLKSVAALEMTGSSVEQELRAQLIFVESQLVETRAQLEEERQSARRLQADTSEWRSHLDALREEVVRQQADVERARHLVAMNEALNVDMRRMEEQNEKLILATKMLKEKLIEQAQQRGDDSRKQQHEIALAQRMGSIQLESTEKLRIVNERLHSIQRELEEKVRREEEALKKHEEAQRLAYDLHRQLQEREEEILRLKRELSGTRPASLHAVRSKHEKGRQLLYTVKEGKQDTYEREEKMPRNFLKVESAEKREEEKVQKRPAHRSTSSSSAPIRALLADADANIIVKPQIAAMLQREIEKAQRNNMHEISSLRANVRRLESDLEEARQQLRGERDNSRSLRVMVQNARRELEEKELALVRTSASRQQRAKEHQHVQANFVTVSSKTPFTGPTAVVSPVPNTAVSGEQDQLQRQREENEQLRRQVERLKKRVVNFDNVVSEAESYKKELTDLRCQHPESVDSAYMASPLDIRSHKRTVLHLESVIDSLRRELSVKKEMQMRNLQERIDELTVENQRLAAELSSRSQATPNLQPPIAPSRAENGSERATLQRELLEKNGIILDLRFEREALQLKVGRLERHIEEIIQVDSTNTKRTGTSQQRSRAEALESLVENLKLVVERLQKENNALKSKTVSMSKHMDLVRELRELRRSEQKLREHSEMLTKRLLGSAPSGSAMSKQQVTLQRRLQTAQATMEQYEAEMLELKQKLDDRQHAVEGKEFMPSGQRHQEQLPEWENRRLVQPIETWSQDLPPPLPSPPVTLTGEDSFGYLK</sequence>
<dbReference type="VEuPathDB" id="TriTrypDB:BCY84_19583"/>
<name>A0A2V2WP53_TRYCR</name>
<dbReference type="VEuPathDB" id="TriTrypDB:C4B63_54g6"/>
<feature type="compositionally biased region" description="Basic and acidic residues" evidence="5">
    <location>
        <begin position="2478"/>
        <end position="2488"/>
    </location>
</feature>
<feature type="region of interest" description="Disordered" evidence="5">
    <location>
        <begin position="2143"/>
        <end position="2168"/>
    </location>
</feature>
<reference evidence="6 7" key="1">
    <citation type="journal article" date="2018" name="Microb. Genom.">
        <title>Expanding an expanded genome: long-read sequencing of Trypanosoma cruzi.</title>
        <authorList>
            <person name="Berna L."/>
            <person name="Rodriguez M."/>
            <person name="Chiribao M.L."/>
            <person name="Parodi-Talice A."/>
            <person name="Pita S."/>
            <person name="Rijo G."/>
            <person name="Alvarez-Valin F."/>
            <person name="Robello C."/>
        </authorList>
    </citation>
    <scope>NUCLEOTIDE SEQUENCE [LARGE SCALE GENOMIC DNA]</scope>
    <source>
        <strain evidence="6 7">TCC</strain>
    </source>
</reference>
<evidence type="ECO:0000256" key="3">
    <source>
        <dbReference type="ARBA" id="ARBA00023054"/>
    </source>
</evidence>
<feature type="coiled-coil region" evidence="4">
    <location>
        <begin position="833"/>
        <end position="914"/>
    </location>
</feature>
<feature type="coiled-coil region" evidence="4">
    <location>
        <begin position="1054"/>
        <end position="1136"/>
    </location>
</feature>
<dbReference type="VEuPathDB" id="TriTrypDB:TCDM_03709"/>
<feature type="coiled-coil region" evidence="4">
    <location>
        <begin position="1450"/>
        <end position="1580"/>
    </location>
</feature>
<feature type="region of interest" description="Disordered" evidence="5">
    <location>
        <begin position="2273"/>
        <end position="2295"/>
    </location>
</feature>
<dbReference type="VEuPathDB" id="TriTrypDB:C4B63_54g7"/>
<dbReference type="VEuPathDB" id="TriTrypDB:ECC02_008323"/>
<feature type="region of interest" description="Disordered" evidence="5">
    <location>
        <begin position="1999"/>
        <end position="2024"/>
    </location>
</feature>
<organism evidence="6 7">
    <name type="scientific">Trypanosoma cruzi</name>
    <dbReference type="NCBI Taxonomy" id="5693"/>
    <lineage>
        <taxon>Eukaryota</taxon>
        <taxon>Discoba</taxon>
        <taxon>Euglenozoa</taxon>
        <taxon>Kinetoplastea</taxon>
        <taxon>Metakinetoplastina</taxon>
        <taxon>Trypanosomatida</taxon>
        <taxon>Trypanosomatidae</taxon>
        <taxon>Trypanosoma</taxon>
        <taxon>Schizotrypanum</taxon>
    </lineage>
</organism>
<feature type="coiled-coil region" evidence="4">
    <location>
        <begin position="1368"/>
        <end position="1402"/>
    </location>
</feature>
<feature type="coiled-coil region" evidence="4">
    <location>
        <begin position="2062"/>
        <end position="2117"/>
    </location>
</feature>
<keyword evidence="3 4" id="KW-0175">Coiled coil</keyword>
<feature type="coiled-coil region" evidence="4">
    <location>
        <begin position="289"/>
        <end position="338"/>
    </location>
</feature>
<evidence type="ECO:0000313" key="6">
    <source>
        <dbReference type="EMBL" id="PWV10341.1"/>
    </source>
</evidence>
<feature type="region of interest" description="Disordered" evidence="5">
    <location>
        <begin position="2494"/>
        <end position="2523"/>
    </location>
</feature>
<dbReference type="Pfam" id="PF07321">
    <property type="entry name" value="YscO"/>
    <property type="match status" value="1"/>
</dbReference>
<dbReference type="VEuPathDB" id="TriTrypDB:TcG_08898"/>
<feature type="coiled-coil region" evidence="4">
    <location>
        <begin position="391"/>
        <end position="477"/>
    </location>
</feature>
<feature type="coiled-coil region" evidence="4">
    <location>
        <begin position="1173"/>
        <end position="1200"/>
    </location>
</feature>
<keyword evidence="2" id="KW-0963">Cytoplasm</keyword>
<dbReference type="VEuPathDB" id="TriTrypDB:TCDM_03707"/>
<dbReference type="InterPro" id="IPR045329">
    <property type="entry name" value="LZTS"/>
</dbReference>
<feature type="coiled-coil region" evidence="4">
    <location>
        <begin position="84"/>
        <end position="111"/>
    </location>
</feature>
<feature type="region of interest" description="Disordered" evidence="5">
    <location>
        <begin position="1672"/>
        <end position="1693"/>
    </location>
</feature>
<dbReference type="Proteomes" id="UP000246078">
    <property type="component" value="Unassembled WGS sequence"/>
</dbReference>
<dbReference type="PANTHER" id="PTHR19354">
    <property type="entry name" value="ZIPPER PUTATIVE TUMOR SUPPRESSOR 2 HOMOLOG-LIKE PROTEIN-RELATED"/>
    <property type="match status" value="1"/>
</dbReference>
<dbReference type="VEuPathDB" id="TriTrypDB:TcCLB.503451.9"/>
<feature type="region of interest" description="Disordered" evidence="5">
    <location>
        <begin position="346"/>
        <end position="365"/>
    </location>
</feature>
<dbReference type="PANTHER" id="PTHR19354:SF2">
    <property type="entry name" value="LEUCINE-RICH REPEAT-CONTAINING PROTEIN DDB_G0290503"/>
    <property type="match status" value="1"/>
</dbReference>
<evidence type="ECO:0000256" key="4">
    <source>
        <dbReference type="SAM" id="Coils"/>
    </source>
</evidence>
<dbReference type="VEuPathDB" id="TriTrypDB:Tc_MARK_3812"/>
<feature type="coiled-coil region" evidence="4">
    <location>
        <begin position="1897"/>
        <end position="1952"/>
    </location>
</feature>
<dbReference type="VEuPathDB" id="TriTrypDB:TcCL_NonESM11393"/>
<dbReference type="EMBL" id="PRFC01000070">
    <property type="protein sequence ID" value="PWV10341.1"/>
    <property type="molecule type" value="Genomic_DNA"/>
</dbReference>
<gene>
    <name evidence="6" type="ORF">C3747_70g125</name>
</gene>
<feature type="coiled-coil region" evidence="4">
    <location>
        <begin position="2223"/>
        <end position="2272"/>
    </location>
</feature>
<dbReference type="VEuPathDB" id="TriTrypDB:C3747_70g125"/>
<feature type="compositionally biased region" description="Polar residues" evidence="5">
    <location>
        <begin position="356"/>
        <end position="365"/>
    </location>
</feature>
<feature type="region of interest" description="Disordered" evidence="5">
    <location>
        <begin position="2469"/>
        <end position="2488"/>
    </location>
</feature>
<feature type="coiled-coil region" evidence="4">
    <location>
        <begin position="2356"/>
        <end position="2466"/>
    </location>
</feature>
<evidence type="ECO:0000313" key="7">
    <source>
        <dbReference type="Proteomes" id="UP000246078"/>
    </source>
</evidence>
<dbReference type="VEuPathDB" id="TriTrypDB:TcBrA4_0098080"/>
<evidence type="ECO:0000256" key="1">
    <source>
        <dbReference type="ARBA" id="ARBA00004496"/>
    </source>
</evidence>
<feature type="coiled-coil region" evidence="4">
    <location>
        <begin position="1712"/>
        <end position="1746"/>
    </location>
</feature>
<proteinExistence type="predicted"/>
<feature type="coiled-coil region" evidence="4">
    <location>
        <begin position="151"/>
        <end position="192"/>
    </location>
</feature>
<dbReference type="GO" id="GO:0005737">
    <property type="term" value="C:cytoplasm"/>
    <property type="evidence" value="ECO:0007669"/>
    <property type="project" value="UniProtKB-SubCell"/>
</dbReference>
<comment type="caution">
    <text evidence="6">The sequence shown here is derived from an EMBL/GenBank/DDBJ whole genome shotgun (WGS) entry which is preliminary data.</text>
</comment>
<comment type="subcellular location">
    <subcellularLocation>
        <location evidence="1">Cytoplasm</location>
    </subcellularLocation>
</comment>
<dbReference type="VEuPathDB" id="TriTrypDB:TcCLB.511467.20"/>
<evidence type="ECO:0000256" key="2">
    <source>
        <dbReference type="ARBA" id="ARBA00022490"/>
    </source>
</evidence>
<feature type="coiled-coil region" evidence="4">
    <location>
        <begin position="1779"/>
        <end position="1861"/>
    </location>
</feature>
<feature type="compositionally biased region" description="Polar residues" evidence="5">
    <location>
        <begin position="1682"/>
        <end position="1691"/>
    </location>
</feature>
<dbReference type="InterPro" id="IPR009929">
    <property type="entry name" value="T3SS_YscO"/>
</dbReference>
<dbReference type="VEuPathDB" id="TriTrypDB:TCDM_03708"/>